<name>A0A1K0JEW1_CUPNE</name>
<accession>A0A1K0JEW1</accession>
<organism evidence="1">
    <name type="scientific">Cupriavidus necator</name>
    <name type="common">Alcaligenes eutrophus</name>
    <name type="synonym">Ralstonia eutropha</name>
    <dbReference type="NCBI Taxonomy" id="106590"/>
    <lineage>
        <taxon>Bacteria</taxon>
        <taxon>Pseudomonadati</taxon>
        <taxon>Pseudomonadota</taxon>
        <taxon>Betaproteobacteria</taxon>
        <taxon>Burkholderiales</taxon>
        <taxon>Burkholderiaceae</taxon>
        <taxon>Cupriavidus</taxon>
    </lineage>
</organism>
<sequence length="36" mass="3970">MPESGELAEEVLQLTEVQTWMMGVGGIGANRWDCEC</sequence>
<protein>
    <submittedName>
        <fullName evidence="1">Uncharacterized protein</fullName>
    </submittedName>
</protein>
<evidence type="ECO:0000313" key="1">
    <source>
        <dbReference type="EMBL" id="SCU76496.1"/>
    </source>
</evidence>
<proteinExistence type="predicted"/>
<reference evidence="1" key="1">
    <citation type="submission" date="2016-09" db="EMBL/GenBank/DDBJ databases">
        <authorList>
            <person name="Capua I."/>
            <person name="De Benedictis P."/>
            <person name="Joannis T."/>
            <person name="Lombin L.H."/>
            <person name="Cattoli G."/>
        </authorList>
    </citation>
    <scope>NUCLEOTIDE SEQUENCE</scope>
    <source>
        <strain evidence="1">B9</strain>
    </source>
</reference>
<dbReference type="AlphaFoldDB" id="A0A1K0JEW1"/>
<gene>
    <name evidence="1" type="ORF">CNECB9_320014</name>
</gene>
<dbReference type="EMBL" id="FMSH01000246">
    <property type="protein sequence ID" value="SCU76496.1"/>
    <property type="molecule type" value="Genomic_DNA"/>
</dbReference>